<organism evidence="3">
    <name type="scientific">Rhizochromulina marina</name>
    <dbReference type="NCBI Taxonomy" id="1034831"/>
    <lineage>
        <taxon>Eukaryota</taxon>
        <taxon>Sar</taxon>
        <taxon>Stramenopiles</taxon>
        <taxon>Ochrophyta</taxon>
        <taxon>Dictyochophyceae</taxon>
        <taxon>Rhizochromulinales</taxon>
        <taxon>Rhizochromulina</taxon>
    </lineage>
</organism>
<dbReference type="EMBL" id="HBHJ01005082">
    <property type="protein sequence ID" value="CAD9667714.1"/>
    <property type="molecule type" value="Transcribed_RNA"/>
</dbReference>
<evidence type="ECO:0000256" key="2">
    <source>
        <dbReference type="SAM" id="Phobius"/>
    </source>
</evidence>
<feature type="compositionally biased region" description="Acidic residues" evidence="1">
    <location>
        <begin position="348"/>
        <end position="375"/>
    </location>
</feature>
<evidence type="ECO:0000256" key="1">
    <source>
        <dbReference type="SAM" id="MobiDB-lite"/>
    </source>
</evidence>
<gene>
    <name evidence="3" type="ORF">RMAR1173_LOCUS3321</name>
</gene>
<feature type="compositionally biased region" description="Basic and acidic residues" evidence="1">
    <location>
        <begin position="376"/>
        <end position="395"/>
    </location>
</feature>
<sequence length="405" mass="45734">MWQPRVTEPYGRHCRLCLEPLLPAHFIRDFSLSHPFGLLLRSRRHHCHCCGGVRVLYVDWAGVDAEAWGPRSLASPLFVVTQPAALSGCPCLPRYAPAASLDLIEHYVYCNSTNPLSPYLNQSTLAIQQANKSISSTICETSAVSSVRQLSSDSVEAIESMEDSIACSRINPLLQHLMRDILCTDMIDGVYNLWSVQLSCALLLWLLLFFVRVEVLKLRVEDRLESEMGEFRLGITKDMYIPSGKRAKRKYLAEKKRQADEIIHAKELEVLRKQQQREAELKAWQEAKDKLAMQAEVYASKRWLVFQPSAEKASGGKAGGEDDRRAAKLVLGMAPAARPLEFTVQQDQGEEEVKEAPPEEEDPDTEEELALEDQTPEQHRASQERREGRVQEPGECKVPIAANRR</sequence>
<feature type="region of interest" description="Disordered" evidence="1">
    <location>
        <begin position="338"/>
        <end position="405"/>
    </location>
</feature>
<feature type="transmembrane region" description="Helical" evidence="2">
    <location>
        <begin position="191"/>
        <end position="211"/>
    </location>
</feature>
<proteinExistence type="predicted"/>
<reference evidence="3" key="1">
    <citation type="submission" date="2021-01" db="EMBL/GenBank/DDBJ databases">
        <authorList>
            <person name="Corre E."/>
            <person name="Pelletier E."/>
            <person name="Niang G."/>
            <person name="Scheremetjew M."/>
            <person name="Finn R."/>
            <person name="Kale V."/>
            <person name="Holt S."/>
            <person name="Cochrane G."/>
            <person name="Meng A."/>
            <person name="Brown T."/>
            <person name="Cohen L."/>
        </authorList>
    </citation>
    <scope>NUCLEOTIDE SEQUENCE</scope>
    <source>
        <strain evidence="3">CCMP1243</strain>
    </source>
</reference>
<keyword evidence="2" id="KW-0472">Membrane</keyword>
<protein>
    <submittedName>
        <fullName evidence="3">Uncharacterized protein</fullName>
    </submittedName>
</protein>
<dbReference type="AlphaFoldDB" id="A0A7S2RD68"/>
<keyword evidence="2" id="KW-1133">Transmembrane helix</keyword>
<evidence type="ECO:0000313" key="3">
    <source>
        <dbReference type="EMBL" id="CAD9667714.1"/>
    </source>
</evidence>
<keyword evidence="2" id="KW-0812">Transmembrane</keyword>
<name>A0A7S2RD68_9STRA</name>
<accession>A0A7S2RD68</accession>